<dbReference type="OrthoDB" id="9984275at2759"/>
<dbReference type="GO" id="GO:0005774">
    <property type="term" value="C:vacuolar membrane"/>
    <property type="evidence" value="ECO:0007669"/>
    <property type="project" value="TreeGrafter"/>
</dbReference>
<dbReference type="AlphaFoldDB" id="A0A087SH56"/>
<evidence type="ECO:0000256" key="8">
    <source>
        <dbReference type="ARBA" id="ARBA00042485"/>
    </source>
</evidence>
<proteinExistence type="inferred from homology"/>
<comment type="subcellular location">
    <subcellularLocation>
        <location evidence="1">Membrane</location>
        <topology evidence="1">Peripheral membrane protein</topology>
    </subcellularLocation>
</comment>
<evidence type="ECO:0000256" key="5">
    <source>
        <dbReference type="ARBA" id="ARBA00022927"/>
    </source>
</evidence>
<dbReference type="eggNOG" id="KOG1585">
    <property type="taxonomic scope" value="Eukaryota"/>
</dbReference>
<dbReference type="InterPro" id="IPR011990">
    <property type="entry name" value="TPR-like_helical_dom_sf"/>
</dbReference>
<reference evidence="10 11" key="1">
    <citation type="journal article" date="2014" name="BMC Genomics">
        <title>Oil accumulation mechanisms of the oleaginous microalga Chlorella protothecoides revealed through its genome, transcriptomes, and proteomes.</title>
        <authorList>
            <person name="Gao C."/>
            <person name="Wang Y."/>
            <person name="Shen Y."/>
            <person name="Yan D."/>
            <person name="He X."/>
            <person name="Dai J."/>
            <person name="Wu Q."/>
        </authorList>
    </citation>
    <scope>NUCLEOTIDE SEQUENCE [LARGE SCALE GENOMIC DNA]</scope>
    <source>
        <strain evidence="10 11">0710</strain>
    </source>
</reference>
<evidence type="ECO:0000256" key="6">
    <source>
        <dbReference type="ARBA" id="ARBA00023136"/>
    </source>
</evidence>
<keyword evidence="6" id="KW-0472">Membrane</keyword>
<feature type="region of interest" description="Disordered" evidence="9">
    <location>
        <begin position="286"/>
        <end position="309"/>
    </location>
</feature>
<name>A0A087SH56_AUXPR</name>
<dbReference type="Gene3D" id="1.25.40.10">
    <property type="entry name" value="Tetratricopeptide repeat domain"/>
    <property type="match status" value="1"/>
</dbReference>
<dbReference type="GO" id="GO:0031201">
    <property type="term" value="C:SNARE complex"/>
    <property type="evidence" value="ECO:0007669"/>
    <property type="project" value="TreeGrafter"/>
</dbReference>
<evidence type="ECO:0000256" key="1">
    <source>
        <dbReference type="ARBA" id="ARBA00004170"/>
    </source>
</evidence>
<dbReference type="GO" id="GO:0016192">
    <property type="term" value="P:vesicle-mediated transport"/>
    <property type="evidence" value="ECO:0007669"/>
    <property type="project" value="UniProtKB-KW"/>
</dbReference>
<accession>A0A087SH56</accession>
<keyword evidence="11" id="KW-1185">Reference proteome</keyword>
<dbReference type="Pfam" id="PF14938">
    <property type="entry name" value="SNAP"/>
    <property type="match status" value="1"/>
</dbReference>
<gene>
    <name evidence="10" type="ORF">F751_1939</name>
</gene>
<dbReference type="STRING" id="3075.A0A087SH56"/>
<evidence type="ECO:0000256" key="2">
    <source>
        <dbReference type="ARBA" id="ARBA00010050"/>
    </source>
</evidence>
<dbReference type="GO" id="GO:0006886">
    <property type="term" value="P:intracellular protein transport"/>
    <property type="evidence" value="ECO:0007669"/>
    <property type="project" value="InterPro"/>
</dbReference>
<keyword evidence="4" id="KW-0931">ER-Golgi transport</keyword>
<dbReference type="PANTHER" id="PTHR13768:SF2">
    <property type="entry name" value="GAMMA-SOLUBLE NSF ATTACHMENT PROTEIN"/>
    <property type="match status" value="1"/>
</dbReference>
<dbReference type="KEGG" id="apro:F751_1939"/>
<dbReference type="Proteomes" id="UP000028924">
    <property type="component" value="Unassembled WGS sequence"/>
</dbReference>
<keyword evidence="5" id="KW-0653">Protein transport</keyword>
<sequence>MSKSGGLAEADRLFSEGTKLINPSVLALRFKAQWSTATPLFERAGLLYRQHGELAQARTAFERAAKGQERQNSGWHAAKNWEKAADIARAQSDAAGIESCSLAAAEQYCGEGRLPAAADAAVKGARALETLAPEVATKLYAKAIEWLEDSGKDGTSGDTYRLAIAHAVRGARWEVAGPLLLRFAASCDAAGASSSQAKAYLGAVVVWLSAARPKEAWAVYQDALAVSAFCTSNEAFAAEALFDAYRTAFPAAVAAAVSGNQAFLHLDNQLARLAKKLGEGPVAEIEAALPGGGGPPRLQAAEAGEEDLT</sequence>
<evidence type="ECO:0000256" key="9">
    <source>
        <dbReference type="SAM" id="MobiDB-lite"/>
    </source>
</evidence>
<organism evidence="10 11">
    <name type="scientific">Auxenochlorella protothecoides</name>
    <name type="common">Green microalga</name>
    <name type="synonym">Chlorella protothecoides</name>
    <dbReference type="NCBI Taxonomy" id="3075"/>
    <lineage>
        <taxon>Eukaryota</taxon>
        <taxon>Viridiplantae</taxon>
        <taxon>Chlorophyta</taxon>
        <taxon>core chlorophytes</taxon>
        <taxon>Trebouxiophyceae</taxon>
        <taxon>Chlorellales</taxon>
        <taxon>Chlorellaceae</taxon>
        <taxon>Auxenochlorella</taxon>
    </lineage>
</organism>
<dbReference type="GeneID" id="23613330"/>
<comment type="similarity">
    <text evidence="2">Belongs to the SNAP family.</text>
</comment>
<keyword evidence="3" id="KW-0813">Transport</keyword>
<dbReference type="GO" id="GO:0005483">
    <property type="term" value="F:soluble NSF attachment protein activity"/>
    <property type="evidence" value="ECO:0007669"/>
    <property type="project" value="TreeGrafter"/>
</dbReference>
<dbReference type="InterPro" id="IPR000744">
    <property type="entry name" value="NSF_attach"/>
</dbReference>
<protein>
    <recommendedName>
        <fullName evidence="7">Gamma-soluble NSF attachment protein</fullName>
    </recommendedName>
    <alternativeName>
        <fullName evidence="8">N-ethylmaleimide-sensitive factor attachment protein gamma</fullName>
    </alternativeName>
</protein>
<evidence type="ECO:0000313" key="11">
    <source>
        <dbReference type="Proteomes" id="UP000028924"/>
    </source>
</evidence>
<dbReference type="GO" id="GO:0019905">
    <property type="term" value="F:syntaxin binding"/>
    <property type="evidence" value="ECO:0007669"/>
    <property type="project" value="TreeGrafter"/>
</dbReference>
<dbReference type="RefSeq" id="XP_011397948.1">
    <property type="nucleotide sequence ID" value="XM_011399646.1"/>
</dbReference>
<dbReference type="PANTHER" id="PTHR13768">
    <property type="entry name" value="SOLUBLE NSF ATTACHMENT PROTEIN SNAP"/>
    <property type="match status" value="1"/>
</dbReference>
<evidence type="ECO:0000256" key="4">
    <source>
        <dbReference type="ARBA" id="ARBA00022892"/>
    </source>
</evidence>
<evidence type="ECO:0000256" key="7">
    <source>
        <dbReference type="ARBA" id="ARBA00040047"/>
    </source>
</evidence>
<dbReference type="SUPFAM" id="SSF48452">
    <property type="entry name" value="TPR-like"/>
    <property type="match status" value="1"/>
</dbReference>
<dbReference type="EMBL" id="KL662111">
    <property type="protein sequence ID" value="KFM25060.1"/>
    <property type="molecule type" value="Genomic_DNA"/>
</dbReference>
<evidence type="ECO:0000256" key="3">
    <source>
        <dbReference type="ARBA" id="ARBA00022448"/>
    </source>
</evidence>
<evidence type="ECO:0000313" key="10">
    <source>
        <dbReference type="EMBL" id="KFM25060.1"/>
    </source>
</evidence>